<keyword evidence="3" id="KW-1185">Reference proteome</keyword>
<feature type="region of interest" description="Disordered" evidence="1">
    <location>
        <begin position="117"/>
        <end position="225"/>
    </location>
</feature>
<accession>A0A834GDY4</accession>
<evidence type="ECO:0000256" key="1">
    <source>
        <dbReference type="SAM" id="MobiDB-lite"/>
    </source>
</evidence>
<evidence type="ECO:0000313" key="2">
    <source>
        <dbReference type="EMBL" id="KAF7131780.1"/>
    </source>
</evidence>
<dbReference type="EMBL" id="WJXA01000009">
    <property type="protein sequence ID" value="KAF7131780.1"/>
    <property type="molecule type" value="Genomic_DNA"/>
</dbReference>
<feature type="compositionally biased region" description="Basic and acidic residues" evidence="1">
    <location>
        <begin position="1"/>
        <end position="11"/>
    </location>
</feature>
<sequence length="415" mass="47460">MQKKPLLRDRPLLLVHQRARHPRAPACEPVQRQHGRNHRLPRRPDEREPAAAAVQLNLELPASATPPPSSGRRDSRPIEVELVISGGWPEREMTEVVLLHQPDLSGGCSLIVVRRDASSKKEENLVDDMEKQRNKHSDDRKKNKVEEAEKVEKSNINGSYQSGLEKEPFHKKPPFQDKTNVIMSLGNPNTECFESVNNSSQVQNTKAQEGEEQEQEKESVNEVANNPKACESNIILRASQRFLEYKQDDGDPHHELLVEGPALNISGSFQFHSSKLRRRSHFSSLPQFSPFSLTLILHDLHRRSAVLHQRRLSSAAPITYAALSTIPDYQHRHRNRSPFCHHIEERSDSVDQFGSITDSKIANVPVRKFSDQTEWWEFLHKVQRTPEDEIIWPVLGSEWIIVVVNSIVDRMPNSL</sequence>
<protein>
    <submittedName>
        <fullName evidence="2">Uncharacterized protein</fullName>
    </submittedName>
</protein>
<feature type="region of interest" description="Disordered" evidence="1">
    <location>
        <begin position="59"/>
        <end position="78"/>
    </location>
</feature>
<comment type="caution">
    <text evidence="2">The sequence shown here is derived from an EMBL/GenBank/DDBJ whole genome shotgun (WGS) entry which is preliminary data.</text>
</comment>
<gene>
    <name evidence="2" type="ORF">RHSIM_Rhsim09G0039600</name>
</gene>
<proteinExistence type="predicted"/>
<dbReference type="Proteomes" id="UP000626092">
    <property type="component" value="Unassembled WGS sequence"/>
</dbReference>
<evidence type="ECO:0000313" key="3">
    <source>
        <dbReference type="Proteomes" id="UP000626092"/>
    </source>
</evidence>
<feature type="region of interest" description="Disordered" evidence="1">
    <location>
        <begin position="1"/>
        <end position="50"/>
    </location>
</feature>
<organism evidence="2 3">
    <name type="scientific">Rhododendron simsii</name>
    <name type="common">Sims's rhododendron</name>
    <dbReference type="NCBI Taxonomy" id="118357"/>
    <lineage>
        <taxon>Eukaryota</taxon>
        <taxon>Viridiplantae</taxon>
        <taxon>Streptophyta</taxon>
        <taxon>Embryophyta</taxon>
        <taxon>Tracheophyta</taxon>
        <taxon>Spermatophyta</taxon>
        <taxon>Magnoliopsida</taxon>
        <taxon>eudicotyledons</taxon>
        <taxon>Gunneridae</taxon>
        <taxon>Pentapetalae</taxon>
        <taxon>asterids</taxon>
        <taxon>Ericales</taxon>
        <taxon>Ericaceae</taxon>
        <taxon>Ericoideae</taxon>
        <taxon>Rhodoreae</taxon>
        <taxon>Rhododendron</taxon>
    </lineage>
</organism>
<name>A0A834GDY4_RHOSS</name>
<dbReference type="AlphaFoldDB" id="A0A834GDY4"/>
<reference evidence="2" key="1">
    <citation type="submission" date="2019-11" db="EMBL/GenBank/DDBJ databases">
        <authorList>
            <person name="Liu Y."/>
            <person name="Hou J."/>
            <person name="Li T.-Q."/>
            <person name="Guan C.-H."/>
            <person name="Wu X."/>
            <person name="Wu H.-Z."/>
            <person name="Ling F."/>
            <person name="Zhang R."/>
            <person name="Shi X.-G."/>
            <person name="Ren J.-P."/>
            <person name="Chen E.-F."/>
            <person name="Sun J.-M."/>
        </authorList>
    </citation>
    <scope>NUCLEOTIDE SEQUENCE</scope>
    <source>
        <strain evidence="2">Adult_tree_wgs_1</strain>
        <tissue evidence="2">Leaves</tissue>
    </source>
</reference>
<feature type="compositionally biased region" description="Basic and acidic residues" evidence="1">
    <location>
        <begin position="117"/>
        <end position="153"/>
    </location>
</feature>
<feature type="compositionally biased region" description="Polar residues" evidence="1">
    <location>
        <begin position="177"/>
        <end position="207"/>
    </location>
</feature>